<dbReference type="RefSeq" id="WP_020427778.1">
    <property type="nucleotide sequence ID" value="NZ_AGBD01000470.1"/>
</dbReference>
<feature type="chain" id="PRO_5038595446" evidence="1">
    <location>
        <begin position="23"/>
        <end position="376"/>
    </location>
</feature>
<feature type="domain" description="Periplasmic binding protein" evidence="2">
    <location>
        <begin position="53"/>
        <end position="299"/>
    </location>
</feature>
<reference evidence="4" key="1">
    <citation type="submission" date="2015-03" db="EMBL/GenBank/DDBJ databases">
        <authorList>
            <person name="Wibberg D."/>
        </authorList>
    </citation>
    <scope>NUCLEOTIDE SEQUENCE [LARGE SCALE GENOMIC DNA]</scope>
</reference>
<dbReference type="SUPFAM" id="SSF53822">
    <property type="entry name" value="Periplasmic binding protein-like I"/>
    <property type="match status" value="1"/>
</dbReference>
<protein>
    <submittedName>
        <fullName evidence="3">Putative secreted protein</fullName>
    </submittedName>
</protein>
<keyword evidence="1" id="KW-0732">Signal</keyword>
<evidence type="ECO:0000259" key="2">
    <source>
        <dbReference type="Pfam" id="PF13407"/>
    </source>
</evidence>
<evidence type="ECO:0000256" key="1">
    <source>
        <dbReference type="SAM" id="SignalP"/>
    </source>
</evidence>
<dbReference type="PATRIC" id="fig|1073571.4.peg.2064"/>
<dbReference type="Pfam" id="PF13407">
    <property type="entry name" value="Peripla_BP_4"/>
    <property type="match status" value="1"/>
</dbReference>
<dbReference type="KEGG" id="pri:PRIO_1966"/>
<name>A0A0E4CVN0_9BACL</name>
<gene>
    <name evidence="3" type="ORF">PRIO_1966</name>
</gene>
<sequence length="376" mass="40772">MRKRKLAATLSVLMLLIGIVLTGCGDKANKAGGKEKDTVNIGVMLYNYTDIQGQEIKSYGSYLENNFNVKFNYATVGSSEEDHIKGLENLLASGVDGIISGYDTALEQSVSLAEEAGVYYMVMLGDVDGSVKSDYLVGGIKQFGDNPADLGARYAEKAYSAGARNIGVTSFPEFAFRDAPAIISGLTEKMKELDVKHEAVIYPTEYHSFAPENASDAVTKIISEHPEVDTIFGLGSGMDFVYPAILNSSTPGIRLLALGYNNSTTAGLQNGNILMAGTNNYTQILANAFAQLYDRINGKTYSDWQLNGKVNYVTLSSVEEAESFNKYVIPGDKSEGSVTADELKEVMLSYNESATWESLQKLTSRTLSEIQAARNE</sequence>
<dbReference type="Proteomes" id="UP000033163">
    <property type="component" value="Chromosome I"/>
</dbReference>
<organism evidence="3 4">
    <name type="scientific">Paenibacillus riograndensis SBR5</name>
    <dbReference type="NCBI Taxonomy" id="1073571"/>
    <lineage>
        <taxon>Bacteria</taxon>
        <taxon>Bacillati</taxon>
        <taxon>Bacillota</taxon>
        <taxon>Bacilli</taxon>
        <taxon>Bacillales</taxon>
        <taxon>Paenibacillaceae</taxon>
        <taxon>Paenibacillus</taxon>
        <taxon>Paenibacillus sonchi group</taxon>
    </lineage>
</organism>
<dbReference type="EMBL" id="LN831776">
    <property type="protein sequence ID" value="CQR54376.1"/>
    <property type="molecule type" value="Genomic_DNA"/>
</dbReference>
<dbReference type="InterPro" id="IPR028082">
    <property type="entry name" value="Peripla_BP_I"/>
</dbReference>
<dbReference type="STRING" id="483937.AMQ84_07480"/>
<dbReference type="HOGENOM" id="CLU_735386_0_0_9"/>
<feature type="signal peptide" evidence="1">
    <location>
        <begin position="1"/>
        <end position="22"/>
    </location>
</feature>
<evidence type="ECO:0000313" key="4">
    <source>
        <dbReference type="Proteomes" id="UP000033163"/>
    </source>
</evidence>
<dbReference type="PROSITE" id="PS51257">
    <property type="entry name" value="PROKAR_LIPOPROTEIN"/>
    <property type="match status" value="1"/>
</dbReference>
<proteinExistence type="predicted"/>
<dbReference type="Gene3D" id="3.40.50.2300">
    <property type="match status" value="2"/>
</dbReference>
<evidence type="ECO:0000313" key="3">
    <source>
        <dbReference type="EMBL" id="CQR54376.1"/>
    </source>
</evidence>
<dbReference type="AlphaFoldDB" id="A0A0E4CVN0"/>
<accession>A0A0E4CVN0</accession>
<dbReference type="InterPro" id="IPR025997">
    <property type="entry name" value="SBP_2_dom"/>
</dbReference>